<comment type="similarity">
    <text evidence="1">Belongs to the glycosyl hydrolase 43 family.</text>
</comment>
<feature type="site" description="Important for catalytic activity, responsible for pKa modulation of the active site Glu and correct orientation of both the proton donor and substrate" evidence="5">
    <location>
        <position position="267"/>
    </location>
</feature>
<protein>
    <recommendedName>
        <fullName evidence="6">Beta-xylosidase C-terminal Concanavalin A-like domain-containing protein</fullName>
    </recommendedName>
</protein>
<dbReference type="GO" id="GO:0005975">
    <property type="term" value="P:carbohydrate metabolic process"/>
    <property type="evidence" value="ECO:0007669"/>
    <property type="project" value="InterPro"/>
</dbReference>
<dbReference type="InterPro" id="IPR051795">
    <property type="entry name" value="Glycosyl_Hydrlase_43"/>
</dbReference>
<dbReference type="InterPro" id="IPR013320">
    <property type="entry name" value="ConA-like_dom_sf"/>
</dbReference>
<evidence type="ECO:0000256" key="1">
    <source>
        <dbReference type="ARBA" id="ARBA00009865"/>
    </source>
</evidence>
<dbReference type="InterPro" id="IPR006710">
    <property type="entry name" value="Glyco_hydro_43"/>
</dbReference>
<evidence type="ECO:0000313" key="8">
    <source>
        <dbReference type="Proteomes" id="UP000624244"/>
    </source>
</evidence>
<organism evidence="7 8">
    <name type="scientific">Cochliobolus sativus</name>
    <name type="common">Common root rot and spot blotch fungus</name>
    <name type="synonym">Bipolaris sorokiniana</name>
    <dbReference type="NCBI Taxonomy" id="45130"/>
    <lineage>
        <taxon>Eukaryota</taxon>
        <taxon>Fungi</taxon>
        <taxon>Dikarya</taxon>
        <taxon>Ascomycota</taxon>
        <taxon>Pezizomycotina</taxon>
        <taxon>Dothideomycetes</taxon>
        <taxon>Pleosporomycetidae</taxon>
        <taxon>Pleosporales</taxon>
        <taxon>Pleosporineae</taxon>
        <taxon>Pleosporaceae</taxon>
        <taxon>Bipolaris</taxon>
    </lineage>
</organism>
<dbReference type="Pfam" id="PF17851">
    <property type="entry name" value="GH43_C2"/>
    <property type="match status" value="1"/>
</dbReference>
<dbReference type="CDD" id="cd18617">
    <property type="entry name" value="GH43_XynB-like"/>
    <property type="match status" value="1"/>
</dbReference>
<dbReference type="EMBL" id="WNKQ01000012">
    <property type="protein sequence ID" value="KAF5848032.1"/>
    <property type="molecule type" value="Genomic_DNA"/>
</dbReference>
<dbReference type="Pfam" id="PF04616">
    <property type="entry name" value="Glyco_hydro_43"/>
    <property type="match status" value="1"/>
</dbReference>
<evidence type="ECO:0000259" key="6">
    <source>
        <dbReference type="Pfam" id="PF17851"/>
    </source>
</evidence>
<dbReference type="InterPro" id="IPR023296">
    <property type="entry name" value="Glyco_hydro_beta-prop_sf"/>
</dbReference>
<dbReference type="SUPFAM" id="SSF49899">
    <property type="entry name" value="Concanavalin A-like lectins/glucanases"/>
    <property type="match status" value="1"/>
</dbReference>
<keyword evidence="2" id="KW-0378">Hydrolase</keyword>
<name>A0A8H5ZF10_COCSA</name>
<dbReference type="Gene3D" id="2.115.10.20">
    <property type="entry name" value="Glycosyl hydrolase domain, family 43"/>
    <property type="match status" value="1"/>
</dbReference>
<sequence>MCTGLNVCHEKSKTLILPSYLLPLTHPICPQRLLFRPTTTPRSRAVTRCSRGSDDLRKIAVPHQCRLTQNRTALTTGWLYLVCTRGTSCSAGNVRLNARRLVPHTGNLKVVPKTKFRPAIVLSIVQRRNMASSKTGTFANPVLPGFNPDPSVIRAGNDFFCVTSSFEYFPGVPIYHSKDLIKWVLIGHALTRKSQLDIKTPEPGGGVWATTIRYHNGNFYIITNSFDRYRPQTDDRVWPRGFYVKTSNIWNDSSWSDPVYFDQVGFDFDLFWDDDGVVYLSSCYRKIDRSPDPRIRDFAVHISTVDLKSGTLTSRPRMIRDSVSGFAEGSHIFKRNGYYYLFTAEGGTESGHCEYVTRSREGPFGPWEAAPHNPLWRNTTYDDIQNTGHCDVVEDSQGQWWAMCLGVRPRREGSSWRASVFGRESMLLPVRWENDWPIFNEGKAVALRMEAPNGYILEDDKRWRDDFTGIKLGLGWYRKNTPVRQDFSMTARSNELTLYGGPYTLSMPACPTLFLRKQKHWPVVWETQLDFQPEALRVEAGTVVWWNHTCYASIGITLVERDGQLQRAIRLTDPDKEVKEAIISEQGAVKLIIESTETSYQLGYRDISHDAHEANESWTWLGNIDTQVMTRAPEVGQPFTGMMMGLYSFGEMQPVLSPAHFAYAEFR</sequence>
<feature type="active site" description="Proton donor" evidence="4">
    <location>
        <position position="328"/>
    </location>
</feature>
<dbReference type="PANTHER" id="PTHR42812:SF16">
    <property type="entry name" value="HYDROLASE, PUTATIVE (AFU_ORTHOLOGUE AFUA_7G06110)-RELATED"/>
    <property type="match status" value="1"/>
</dbReference>
<gene>
    <name evidence="7" type="ORF">GGP41_009337</name>
</gene>
<dbReference type="SUPFAM" id="SSF75005">
    <property type="entry name" value="Arabinanase/levansucrase/invertase"/>
    <property type="match status" value="1"/>
</dbReference>
<dbReference type="Gene3D" id="2.60.120.200">
    <property type="match status" value="1"/>
</dbReference>
<dbReference type="PANTHER" id="PTHR42812">
    <property type="entry name" value="BETA-XYLOSIDASE"/>
    <property type="match status" value="1"/>
</dbReference>
<accession>A0A8H5ZF10</accession>
<dbReference type="InterPro" id="IPR041542">
    <property type="entry name" value="GH43_C2"/>
</dbReference>
<evidence type="ECO:0000313" key="7">
    <source>
        <dbReference type="EMBL" id="KAF5848032.1"/>
    </source>
</evidence>
<evidence type="ECO:0000256" key="2">
    <source>
        <dbReference type="ARBA" id="ARBA00022801"/>
    </source>
</evidence>
<keyword evidence="3" id="KW-0326">Glycosidase</keyword>
<dbReference type="AlphaFoldDB" id="A0A8H5ZF10"/>
<feature type="domain" description="Beta-xylosidase C-terminal Concanavalin A-like" evidence="6">
    <location>
        <begin position="464"/>
        <end position="667"/>
    </location>
</feature>
<evidence type="ECO:0000256" key="5">
    <source>
        <dbReference type="PIRSR" id="PIRSR606710-2"/>
    </source>
</evidence>
<evidence type="ECO:0000256" key="4">
    <source>
        <dbReference type="PIRSR" id="PIRSR606710-1"/>
    </source>
</evidence>
<proteinExistence type="inferred from homology"/>
<dbReference type="GO" id="GO:0004553">
    <property type="term" value="F:hydrolase activity, hydrolyzing O-glycosyl compounds"/>
    <property type="evidence" value="ECO:0007669"/>
    <property type="project" value="InterPro"/>
</dbReference>
<comment type="caution">
    <text evidence="7">The sequence shown here is derived from an EMBL/GenBank/DDBJ whole genome shotgun (WGS) entry which is preliminary data.</text>
</comment>
<feature type="active site" description="Proton acceptor" evidence="4">
    <location>
        <position position="149"/>
    </location>
</feature>
<evidence type="ECO:0000256" key="3">
    <source>
        <dbReference type="ARBA" id="ARBA00023295"/>
    </source>
</evidence>
<dbReference type="Proteomes" id="UP000624244">
    <property type="component" value="Unassembled WGS sequence"/>
</dbReference>
<reference evidence="7" key="1">
    <citation type="submission" date="2019-11" db="EMBL/GenBank/DDBJ databases">
        <title>Bipolaris sorokiniana Genome sequencing.</title>
        <authorList>
            <person name="Wang H."/>
        </authorList>
    </citation>
    <scope>NUCLEOTIDE SEQUENCE</scope>
</reference>